<evidence type="ECO:0000256" key="1">
    <source>
        <dbReference type="SAM" id="MobiDB-lite"/>
    </source>
</evidence>
<organism evidence="2 3">
    <name type="scientific">Vigna unguiculata</name>
    <name type="common">Cowpea</name>
    <dbReference type="NCBI Taxonomy" id="3917"/>
    <lineage>
        <taxon>Eukaryota</taxon>
        <taxon>Viridiplantae</taxon>
        <taxon>Streptophyta</taxon>
        <taxon>Embryophyta</taxon>
        <taxon>Tracheophyta</taxon>
        <taxon>Spermatophyta</taxon>
        <taxon>Magnoliopsida</taxon>
        <taxon>eudicotyledons</taxon>
        <taxon>Gunneridae</taxon>
        <taxon>Pentapetalae</taxon>
        <taxon>rosids</taxon>
        <taxon>fabids</taxon>
        <taxon>Fabales</taxon>
        <taxon>Fabaceae</taxon>
        <taxon>Papilionoideae</taxon>
        <taxon>50 kb inversion clade</taxon>
        <taxon>NPAAA clade</taxon>
        <taxon>indigoferoid/millettioid clade</taxon>
        <taxon>Phaseoleae</taxon>
        <taxon>Vigna</taxon>
    </lineage>
</organism>
<accession>A0A4D6LAQ5</accession>
<keyword evidence="3" id="KW-1185">Reference proteome</keyword>
<protein>
    <submittedName>
        <fullName evidence="2">Uncharacterized protein</fullName>
    </submittedName>
</protein>
<sequence>MHLHCSVPRPTIADPPPCLPSPPAASVAPPPTRIAAAPPSSAHWGELHIVVDLMAVGTRFWTREVLRFCELAELRSGSTRRCTCRWFPLMVVETQGDPRMVMEAFSSFSHF</sequence>
<gene>
    <name evidence="2" type="ORF">DEO72_LG3g171</name>
</gene>
<dbReference type="EMBL" id="CP039347">
    <property type="protein sequence ID" value="QCD85651.1"/>
    <property type="molecule type" value="Genomic_DNA"/>
</dbReference>
<proteinExistence type="predicted"/>
<feature type="compositionally biased region" description="Pro residues" evidence="1">
    <location>
        <begin position="13"/>
        <end position="32"/>
    </location>
</feature>
<name>A0A4D6LAQ5_VIGUN</name>
<reference evidence="2 3" key="1">
    <citation type="submission" date="2019-04" db="EMBL/GenBank/DDBJ databases">
        <title>An improved genome assembly and genetic linkage map for asparagus bean, Vigna unguiculata ssp. sesquipedialis.</title>
        <authorList>
            <person name="Xia Q."/>
            <person name="Zhang R."/>
            <person name="Dong Y."/>
        </authorList>
    </citation>
    <scope>NUCLEOTIDE SEQUENCE [LARGE SCALE GENOMIC DNA]</scope>
    <source>
        <tissue evidence="2">Leaf</tissue>
    </source>
</reference>
<dbReference type="Proteomes" id="UP000501690">
    <property type="component" value="Linkage Group LG3"/>
</dbReference>
<dbReference type="AlphaFoldDB" id="A0A4D6LAQ5"/>
<feature type="region of interest" description="Disordered" evidence="1">
    <location>
        <begin position="1"/>
        <end position="32"/>
    </location>
</feature>
<evidence type="ECO:0000313" key="2">
    <source>
        <dbReference type="EMBL" id="QCD85651.1"/>
    </source>
</evidence>
<evidence type="ECO:0000313" key="3">
    <source>
        <dbReference type="Proteomes" id="UP000501690"/>
    </source>
</evidence>